<accession>A0ABV8PVA6</accession>
<dbReference type="InterPro" id="IPR036680">
    <property type="entry name" value="SPOR-like_sf"/>
</dbReference>
<feature type="signal peptide" evidence="1">
    <location>
        <begin position="1"/>
        <end position="19"/>
    </location>
</feature>
<dbReference type="RefSeq" id="WP_379012012.1">
    <property type="nucleotide sequence ID" value="NZ_JBHSDC010000002.1"/>
</dbReference>
<keyword evidence="4" id="KW-1185">Reference proteome</keyword>
<protein>
    <submittedName>
        <fullName evidence="3">SPOR domain-containing protein</fullName>
    </submittedName>
</protein>
<dbReference type="PROSITE" id="PS51724">
    <property type="entry name" value="SPOR"/>
    <property type="match status" value="1"/>
</dbReference>
<sequence length="143" mass="16135">MQKIMMLLVVTVLALQAMANGDTVIVRKDPRLDMLSAKQAQINKRSSMMTSSGLYKGFRVQVLSTQSRGEAFKMKTDLLTRFPEEKSYLIFQSPNFKVRIGNFIKRADAEKLKQQLAKLVGQNVYVVEDAIEYTPKEGEDIAG</sequence>
<comment type="caution">
    <text evidence="3">The sequence shown here is derived from an EMBL/GenBank/DDBJ whole genome shotgun (WGS) entry which is preliminary data.</text>
</comment>
<evidence type="ECO:0000313" key="4">
    <source>
        <dbReference type="Proteomes" id="UP001595906"/>
    </source>
</evidence>
<proteinExistence type="predicted"/>
<dbReference type="Proteomes" id="UP001595906">
    <property type="component" value="Unassembled WGS sequence"/>
</dbReference>
<evidence type="ECO:0000256" key="1">
    <source>
        <dbReference type="SAM" id="SignalP"/>
    </source>
</evidence>
<organism evidence="3 4">
    <name type="scientific">Parasediminibacterium paludis</name>
    <dbReference type="NCBI Taxonomy" id="908966"/>
    <lineage>
        <taxon>Bacteria</taxon>
        <taxon>Pseudomonadati</taxon>
        <taxon>Bacteroidota</taxon>
        <taxon>Chitinophagia</taxon>
        <taxon>Chitinophagales</taxon>
        <taxon>Chitinophagaceae</taxon>
        <taxon>Parasediminibacterium</taxon>
    </lineage>
</organism>
<name>A0ABV8PVA6_9BACT</name>
<dbReference type="SUPFAM" id="SSF110997">
    <property type="entry name" value="Sporulation related repeat"/>
    <property type="match status" value="1"/>
</dbReference>
<keyword evidence="1" id="KW-0732">Signal</keyword>
<evidence type="ECO:0000259" key="2">
    <source>
        <dbReference type="PROSITE" id="PS51724"/>
    </source>
</evidence>
<reference evidence="4" key="1">
    <citation type="journal article" date="2019" name="Int. J. Syst. Evol. Microbiol.">
        <title>The Global Catalogue of Microorganisms (GCM) 10K type strain sequencing project: providing services to taxonomists for standard genome sequencing and annotation.</title>
        <authorList>
            <consortium name="The Broad Institute Genomics Platform"/>
            <consortium name="The Broad Institute Genome Sequencing Center for Infectious Disease"/>
            <person name="Wu L."/>
            <person name="Ma J."/>
        </authorList>
    </citation>
    <scope>NUCLEOTIDE SEQUENCE [LARGE SCALE GENOMIC DNA]</scope>
    <source>
        <strain evidence="4">CECT 8010</strain>
    </source>
</reference>
<dbReference type="InterPro" id="IPR007730">
    <property type="entry name" value="SPOR-like_dom"/>
</dbReference>
<dbReference type="EMBL" id="JBHSDC010000002">
    <property type="protein sequence ID" value="MFC4230680.1"/>
    <property type="molecule type" value="Genomic_DNA"/>
</dbReference>
<gene>
    <name evidence="3" type="ORF">ACFOW1_02180</name>
</gene>
<feature type="domain" description="SPOR" evidence="2">
    <location>
        <begin position="52"/>
        <end position="129"/>
    </location>
</feature>
<dbReference type="Pfam" id="PF05036">
    <property type="entry name" value="SPOR"/>
    <property type="match status" value="1"/>
</dbReference>
<feature type="chain" id="PRO_5045219950" evidence="1">
    <location>
        <begin position="20"/>
        <end position="143"/>
    </location>
</feature>
<dbReference type="Gene3D" id="3.30.70.1070">
    <property type="entry name" value="Sporulation related repeat"/>
    <property type="match status" value="1"/>
</dbReference>
<evidence type="ECO:0000313" key="3">
    <source>
        <dbReference type="EMBL" id="MFC4230680.1"/>
    </source>
</evidence>